<evidence type="ECO:0000256" key="5">
    <source>
        <dbReference type="ARBA" id="ARBA00022806"/>
    </source>
</evidence>
<keyword evidence="8" id="KW-0238">DNA-binding</keyword>
<dbReference type="SUPFAM" id="SSF52540">
    <property type="entry name" value="P-loop containing nucleoside triphosphate hydrolases"/>
    <property type="match status" value="1"/>
</dbReference>
<dbReference type="Gene3D" id="3.90.320.10">
    <property type="match status" value="1"/>
</dbReference>
<dbReference type="PROSITE" id="PS51217">
    <property type="entry name" value="UVRD_HELICASE_CTER"/>
    <property type="match status" value="1"/>
</dbReference>
<keyword evidence="10" id="KW-0413">Isomerase</keyword>
<keyword evidence="6" id="KW-0269">Exonuclease</keyword>
<evidence type="ECO:0000256" key="4">
    <source>
        <dbReference type="ARBA" id="ARBA00022801"/>
    </source>
</evidence>
<keyword evidence="7 15" id="KW-0067">ATP-binding</keyword>
<dbReference type="InterPro" id="IPR027417">
    <property type="entry name" value="P-loop_NTPase"/>
</dbReference>
<keyword evidence="2 15" id="KW-0547">Nucleotide-binding</keyword>
<dbReference type="CDD" id="cd17932">
    <property type="entry name" value="DEXQc_UvrD"/>
    <property type="match status" value="1"/>
</dbReference>
<evidence type="ECO:0000259" key="16">
    <source>
        <dbReference type="PROSITE" id="PS51198"/>
    </source>
</evidence>
<evidence type="ECO:0000313" key="19">
    <source>
        <dbReference type="Proteomes" id="UP001597387"/>
    </source>
</evidence>
<dbReference type="PANTHER" id="PTHR11070:SF2">
    <property type="entry name" value="ATP-DEPENDENT DNA HELICASE SRS2"/>
    <property type="match status" value="1"/>
</dbReference>
<evidence type="ECO:0000256" key="1">
    <source>
        <dbReference type="ARBA" id="ARBA00022722"/>
    </source>
</evidence>
<dbReference type="PANTHER" id="PTHR11070">
    <property type="entry name" value="UVRD / RECB / PCRA DNA HELICASE FAMILY MEMBER"/>
    <property type="match status" value="1"/>
</dbReference>
<dbReference type="Pfam" id="PF00580">
    <property type="entry name" value="UvrD-helicase"/>
    <property type="match status" value="1"/>
</dbReference>
<comment type="caution">
    <text evidence="18">The sequence shown here is derived from an EMBL/GenBank/DDBJ whole genome shotgun (WGS) entry which is preliminary data.</text>
</comment>
<feature type="domain" description="UvrD-like helicase ATP-binding" evidence="16">
    <location>
        <begin position="16"/>
        <end position="348"/>
    </location>
</feature>
<name>A0ABW4ZJ07_9SPHI</name>
<dbReference type="EC" id="5.6.2.4" evidence="12"/>
<dbReference type="GO" id="GO:0004386">
    <property type="term" value="F:helicase activity"/>
    <property type="evidence" value="ECO:0007669"/>
    <property type="project" value="UniProtKB-KW"/>
</dbReference>
<evidence type="ECO:0000256" key="13">
    <source>
        <dbReference type="ARBA" id="ARBA00034923"/>
    </source>
</evidence>
<evidence type="ECO:0000256" key="14">
    <source>
        <dbReference type="ARBA" id="ARBA00048988"/>
    </source>
</evidence>
<organism evidence="18 19">
    <name type="scientific">Paradesertivirga mongoliensis</name>
    <dbReference type="NCBI Taxonomy" id="2100740"/>
    <lineage>
        <taxon>Bacteria</taxon>
        <taxon>Pseudomonadati</taxon>
        <taxon>Bacteroidota</taxon>
        <taxon>Sphingobacteriia</taxon>
        <taxon>Sphingobacteriales</taxon>
        <taxon>Sphingobacteriaceae</taxon>
        <taxon>Paradesertivirga</taxon>
    </lineage>
</organism>
<reference evidence="19" key="1">
    <citation type="journal article" date="2019" name="Int. J. Syst. Evol. Microbiol.">
        <title>The Global Catalogue of Microorganisms (GCM) 10K type strain sequencing project: providing services to taxonomists for standard genome sequencing and annotation.</title>
        <authorList>
            <consortium name="The Broad Institute Genomics Platform"/>
            <consortium name="The Broad Institute Genome Sequencing Center for Infectious Disease"/>
            <person name="Wu L."/>
            <person name="Ma J."/>
        </authorList>
    </citation>
    <scope>NUCLEOTIDE SEQUENCE [LARGE SCALE GENOMIC DNA]</scope>
    <source>
        <strain evidence="19">KCTC 42217</strain>
    </source>
</reference>
<dbReference type="InterPro" id="IPR038726">
    <property type="entry name" value="PDDEXK_AddAB-type"/>
</dbReference>
<keyword evidence="1" id="KW-0540">Nuclease</keyword>
<keyword evidence="19" id="KW-1185">Reference proteome</keyword>
<sequence length="1053" mass="122756">MQILSKYNENFQKALSRLNENQLKAVNRIDGPVLVIAGPGTGKTQILAARIGKILLDTDTQPHNILCLTYTDAGAVAMRKRLFEFIGPEAYRVNIYTFHAFCNDIIQENLDYFGKLELDPISDLERIDLFRRLVDSFGKDHPLKRFRGDVYFEISRLQELFSIMKREDWSAAYIEEKIEEFKELVGSCEPDSIYYKIYKYAKKYLNKEAGSLKPAYTELCEKLTLLKAAVHEYPRYQKMMQEAGRYDYDDMIIWVLDAFKKDENFLLNYQERYQYILVDEYQDTSGAQNELISLLISYWESPNIFVVGDDDQSIFRFQGANVQNITDYSSRYADALYHVMLTDNYRSSQHILDTARVLIEHNTERVNLPGLSKFLLSKNELHINSTVLPEIKAYQSQFHEFAAITDKVSRLIEDCVSPEEIAVIYKEHRSGQELARYFHLKGIPVNTKRKVNILTEPFGQKIVNLLRYMAIENEFPFNGDELLFQIMHYDFYDIAPMDAAKISVEVSDYNKNHKDKTSIRSKIQQIAAKTGLTLFDTESHKQIKRLSDDLEFWIKEANNLTLQNLFEKIMVRGGILAYILKSPDKTWLMQVISSLFNFLKEETRKKPDLKLKDFIVLIDLLEENDLSLELNQTIFHQQGVNFLTCHGSKGLEFEHVYLIGSNSKVWEKKKSRSMGYKLPDTVFSSMPSSNHEEELRRLFYVAITRAKKHLTISFPELDTKGKDLEPTVFIGEILSKTDHTIVREPVSDAVLTEFFVLQFTEDDKPSIGLIDTEYVNQLLQNYSLSVTHLNNYLDCPLKFYFQNLIMVPSGKNETMTFGSAVHWALNKLFRSLPENGNVFHGLPQFLKDFEWYMKRNREAFTDEQFKRRMEYGEKILPEFYNKYVESWEKITVTEYAIKQVEVDGVPIKGVLDKLEFHGSQVNVVDYKTGNYERARAKFAAPNEKDPVGGDYWRQAVFYKILVENDRRKNWEVVSTEFDFIEPVKEEYVKHKVVIEPEHLAVVKGQIRETYQNILEHKFTGCGKEDCSWCGFVRSNFTKEVDLVDGDVDELEER</sequence>
<comment type="catalytic activity">
    <reaction evidence="14">
        <text>ATP + H2O = ADP + phosphate + H(+)</text>
        <dbReference type="Rhea" id="RHEA:13065"/>
        <dbReference type="ChEBI" id="CHEBI:15377"/>
        <dbReference type="ChEBI" id="CHEBI:15378"/>
        <dbReference type="ChEBI" id="CHEBI:30616"/>
        <dbReference type="ChEBI" id="CHEBI:43474"/>
        <dbReference type="ChEBI" id="CHEBI:456216"/>
        <dbReference type="EC" id="5.6.2.4"/>
    </reaction>
</comment>
<dbReference type="InterPro" id="IPR000212">
    <property type="entry name" value="DNA_helicase_UvrD/REP"/>
</dbReference>
<keyword evidence="9" id="KW-0234">DNA repair</keyword>
<dbReference type="InterPro" id="IPR014016">
    <property type="entry name" value="UvrD-like_ATP-bd"/>
</dbReference>
<keyword evidence="5 15" id="KW-0347">Helicase</keyword>
<evidence type="ECO:0000256" key="7">
    <source>
        <dbReference type="ARBA" id="ARBA00022840"/>
    </source>
</evidence>
<dbReference type="Pfam" id="PF13361">
    <property type="entry name" value="UvrD_C"/>
    <property type="match status" value="1"/>
</dbReference>
<feature type="binding site" evidence="15">
    <location>
        <begin position="37"/>
        <end position="44"/>
    </location>
    <ligand>
        <name>ATP</name>
        <dbReference type="ChEBI" id="CHEBI:30616"/>
    </ligand>
</feature>
<keyword evidence="3" id="KW-0227">DNA damage</keyword>
<dbReference type="EMBL" id="JBHUHZ010000001">
    <property type="protein sequence ID" value="MFD2161497.1"/>
    <property type="molecule type" value="Genomic_DNA"/>
</dbReference>
<evidence type="ECO:0000259" key="17">
    <source>
        <dbReference type="PROSITE" id="PS51217"/>
    </source>
</evidence>
<comment type="catalytic activity">
    <reaction evidence="11">
        <text>Couples ATP hydrolysis with the unwinding of duplex DNA by translocating in the 3'-5' direction.</text>
        <dbReference type="EC" id="5.6.2.4"/>
    </reaction>
</comment>
<dbReference type="PROSITE" id="PS51198">
    <property type="entry name" value="UVRD_HELICASE_ATP_BIND"/>
    <property type="match status" value="1"/>
</dbReference>
<dbReference type="Gene3D" id="1.10.486.10">
    <property type="entry name" value="PCRA, domain 4"/>
    <property type="match status" value="1"/>
</dbReference>
<feature type="domain" description="UvrD-like helicase C-terminal" evidence="17">
    <location>
        <begin position="349"/>
        <end position="650"/>
    </location>
</feature>
<evidence type="ECO:0000256" key="10">
    <source>
        <dbReference type="ARBA" id="ARBA00023235"/>
    </source>
</evidence>
<dbReference type="Pfam" id="PF12705">
    <property type="entry name" value="PDDEXK_1"/>
    <property type="match status" value="1"/>
</dbReference>
<protein>
    <recommendedName>
        <fullName evidence="12">DNA 3'-5' helicase</fullName>
        <ecNumber evidence="12">5.6.2.4</ecNumber>
    </recommendedName>
    <alternativeName>
        <fullName evidence="13">DNA 3'-5' helicase II</fullName>
    </alternativeName>
</protein>
<evidence type="ECO:0000256" key="12">
    <source>
        <dbReference type="ARBA" id="ARBA00034808"/>
    </source>
</evidence>
<evidence type="ECO:0000256" key="2">
    <source>
        <dbReference type="ARBA" id="ARBA00022741"/>
    </source>
</evidence>
<evidence type="ECO:0000256" key="15">
    <source>
        <dbReference type="PROSITE-ProRule" id="PRU00560"/>
    </source>
</evidence>
<evidence type="ECO:0000256" key="8">
    <source>
        <dbReference type="ARBA" id="ARBA00023125"/>
    </source>
</evidence>
<evidence type="ECO:0000313" key="18">
    <source>
        <dbReference type="EMBL" id="MFD2161497.1"/>
    </source>
</evidence>
<proteinExistence type="predicted"/>
<dbReference type="Proteomes" id="UP001597387">
    <property type="component" value="Unassembled WGS sequence"/>
</dbReference>
<evidence type="ECO:0000256" key="9">
    <source>
        <dbReference type="ARBA" id="ARBA00023204"/>
    </source>
</evidence>
<evidence type="ECO:0000256" key="6">
    <source>
        <dbReference type="ARBA" id="ARBA00022839"/>
    </source>
</evidence>
<gene>
    <name evidence="18" type="ORF">ACFSJU_03780</name>
</gene>
<accession>A0ABW4ZJ07</accession>
<evidence type="ECO:0000256" key="3">
    <source>
        <dbReference type="ARBA" id="ARBA00022763"/>
    </source>
</evidence>
<dbReference type="GO" id="GO:0016787">
    <property type="term" value="F:hydrolase activity"/>
    <property type="evidence" value="ECO:0007669"/>
    <property type="project" value="UniProtKB-KW"/>
</dbReference>
<evidence type="ECO:0000256" key="11">
    <source>
        <dbReference type="ARBA" id="ARBA00034617"/>
    </source>
</evidence>
<dbReference type="InterPro" id="IPR014017">
    <property type="entry name" value="DNA_helicase_UvrD-like_C"/>
</dbReference>
<dbReference type="Gene3D" id="3.40.50.300">
    <property type="entry name" value="P-loop containing nucleotide triphosphate hydrolases"/>
    <property type="match status" value="2"/>
</dbReference>
<keyword evidence="4 15" id="KW-0378">Hydrolase</keyword>
<dbReference type="InterPro" id="IPR011604">
    <property type="entry name" value="PDDEXK-like_dom_sf"/>
</dbReference>
<dbReference type="RefSeq" id="WP_255899186.1">
    <property type="nucleotide sequence ID" value="NZ_JAFMZO010000001.1"/>
</dbReference>